<evidence type="ECO:0000313" key="2">
    <source>
        <dbReference type="Proteomes" id="UP001060085"/>
    </source>
</evidence>
<dbReference type="Proteomes" id="UP001060085">
    <property type="component" value="Linkage Group LG02"/>
</dbReference>
<name>A0ACC0C0V6_CATRO</name>
<evidence type="ECO:0000313" key="1">
    <source>
        <dbReference type="EMBL" id="KAI5678431.1"/>
    </source>
</evidence>
<reference evidence="2" key="1">
    <citation type="journal article" date="2023" name="Nat. Plants">
        <title>Single-cell RNA sequencing provides a high-resolution roadmap for understanding the multicellular compartmentation of specialized metabolism.</title>
        <authorList>
            <person name="Sun S."/>
            <person name="Shen X."/>
            <person name="Li Y."/>
            <person name="Li Y."/>
            <person name="Wang S."/>
            <person name="Li R."/>
            <person name="Zhang H."/>
            <person name="Shen G."/>
            <person name="Guo B."/>
            <person name="Wei J."/>
            <person name="Xu J."/>
            <person name="St-Pierre B."/>
            <person name="Chen S."/>
            <person name="Sun C."/>
        </authorList>
    </citation>
    <scope>NUCLEOTIDE SEQUENCE [LARGE SCALE GENOMIC DNA]</scope>
</reference>
<comment type="caution">
    <text evidence="1">The sequence shown here is derived from an EMBL/GenBank/DDBJ whole genome shotgun (WGS) entry which is preliminary data.</text>
</comment>
<organism evidence="1 2">
    <name type="scientific">Catharanthus roseus</name>
    <name type="common">Madagascar periwinkle</name>
    <name type="synonym">Vinca rosea</name>
    <dbReference type="NCBI Taxonomy" id="4058"/>
    <lineage>
        <taxon>Eukaryota</taxon>
        <taxon>Viridiplantae</taxon>
        <taxon>Streptophyta</taxon>
        <taxon>Embryophyta</taxon>
        <taxon>Tracheophyta</taxon>
        <taxon>Spermatophyta</taxon>
        <taxon>Magnoliopsida</taxon>
        <taxon>eudicotyledons</taxon>
        <taxon>Gunneridae</taxon>
        <taxon>Pentapetalae</taxon>
        <taxon>asterids</taxon>
        <taxon>lamiids</taxon>
        <taxon>Gentianales</taxon>
        <taxon>Apocynaceae</taxon>
        <taxon>Rauvolfioideae</taxon>
        <taxon>Vinceae</taxon>
        <taxon>Catharanthinae</taxon>
        <taxon>Catharanthus</taxon>
    </lineage>
</organism>
<gene>
    <name evidence="1" type="ORF">M9H77_09381</name>
</gene>
<sequence length="191" mass="21871">MEKELGPILKDLSISLSLNPSSLCYEVSLEELKSLLDSYTFQVSLIGDMYIIAFEGNLFLLVPSMKIFLYSYFSLEDPLMSSSVMFDPSCYGFGNLDDTSFVELVGFMLEFDRNSFQHVCTITSTRGRRHTMEFEGQGENVGGKLILCYGDLTNKFFFKPIPLLHCVFLQRVKILLRIECFLCDFGWELYG</sequence>
<keyword evidence="2" id="KW-1185">Reference proteome</keyword>
<proteinExistence type="predicted"/>
<dbReference type="EMBL" id="CM044702">
    <property type="protein sequence ID" value="KAI5678431.1"/>
    <property type="molecule type" value="Genomic_DNA"/>
</dbReference>
<protein>
    <submittedName>
        <fullName evidence="1">Uncharacterized protein</fullName>
    </submittedName>
</protein>
<accession>A0ACC0C0V6</accession>